<organism evidence="3 4">
    <name type="scientific">Dreissena polymorpha</name>
    <name type="common">Zebra mussel</name>
    <name type="synonym">Mytilus polymorpha</name>
    <dbReference type="NCBI Taxonomy" id="45954"/>
    <lineage>
        <taxon>Eukaryota</taxon>
        <taxon>Metazoa</taxon>
        <taxon>Spiralia</taxon>
        <taxon>Lophotrochozoa</taxon>
        <taxon>Mollusca</taxon>
        <taxon>Bivalvia</taxon>
        <taxon>Autobranchia</taxon>
        <taxon>Heteroconchia</taxon>
        <taxon>Euheterodonta</taxon>
        <taxon>Imparidentia</taxon>
        <taxon>Neoheterodontei</taxon>
        <taxon>Myida</taxon>
        <taxon>Dreissenoidea</taxon>
        <taxon>Dreissenidae</taxon>
        <taxon>Dreissena</taxon>
    </lineage>
</organism>
<evidence type="ECO:0000313" key="3">
    <source>
        <dbReference type="EMBL" id="KAH3778674.1"/>
    </source>
</evidence>
<evidence type="ECO:0000256" key="1">
    <source>
        <dbReference type="ARBA" id="ARBA00023157"/>
    </source>
</evidence>
<dbReference type="InterPro" id="IPR000716">
    <property type="entry name" value="Thyroglobulin_1"/>
</dbReference>
<gene>
    <name evidence="3" type="ORF">DPMN_180144</name>
</gene>
<comment type="caution">
    <text evidence="3">The sequence shown here is derived from an EMBL/GenBank/DDBJ whole genome shotgun (WGS) entry which is preliminary data.</text>
</comment>
<keyword evidence="4" id="KW-1185">Reference proteome</keyword>
<evidence type="ECO:0000259" key="2">
    <source>
        <dbReference type="Pfam" id="PF00086"/>
    </source>
</evidence>
<dbReference type="InterPro" id="IPR036857">
    <property type="entry name" value="Thyroglobulin_1_sf"/>
</dbReference>
<proteinExistence type="predicted"/>
<reference evidence="3" key="1">
    <citation type="journal article" date="2019" name="bioRxiv">
        <title>The Genome of the Zebra Mussel, Dreissena polymorpha: A Resource for Invasive Species Research.</title>
        <authorList>
            <person name="McCartney M.A."/>
            <person name="Auch B."/>
            <person name="Kono T."/>
            <person name="Mallez S."/>
            <person name="Zhang Y."/>
            <person name="Obille A."/>
            <person name="Becker A."/>
            <person name="Abrahante J.E."/>
            <person name="Garbe J."/>
            <person name="Badalamenti J.P."/>
            <person name="Herman A."/>
            <person name="Mangelson H."/>
            <person name="Liachko I."/>
            <person name="Sullivan S."/>
            <person name="Sone E.D."/>
            <person name="Koren S."/>
            <person name="Silverstein K.A.T."/>
            <person name="Beckman K.B."/>
            <person name="Gohl D.M."/>
        </authorList>
    </citation>
    <scope>NUCLEOTIDE SEQUENCE</scope>
    <source>
        <strain evidence="3">Duluth1</strain>
        <tissue evidence="3">Whole animal</tissue>
    </source>
</reference>
<accession>A0A9D4EDN4</accession>
<dbReference type="Proteomes" id="UP000828390">
    <property type="component" value="Unassembled WGS sequence"/>
</dbReference>
<dbReference type="EMBL" id="JAIWYP010000009">
    <property type="protein sequence ID" value="KAH3778674.1"/>
    <property type="molecule type" value="Genomic_DNA"/>
</dbReference>
<dbReference type="AlphaFoldDB" id="A0A9D4EDN4"/>
<dbReference type="Pfam" id="PF00086">
    <property type="entry name" value="Thyroglobulin_1"/>
    <property type="match status" value="1"/>
</dbReference>
<sequence length="57" mass="6293">MYAYQQSGAIGRMFSCDRFGKYSPVGCTGSICYCQDRRGNRIGDTTVNIGDSDSLNR</sequence>
<dbReference type="Gene3D" id="4.10.800.10">
    <property type="entry name" value="Thyroglobulin type-1"/>
    <property type="match status" value="1"/>
</dbReference>
<dbReference type="SUPFAM" id="SSF57610">
    <property type="entry name" value="Thyroglobulin type-1 domain"/>
    <property type="match status" value="1"/>
</dbReference>
<evidence type="ECO:0000313" key="4">
    <source>
        <dbReference type="Proteomes" id="UP000828390"/>
    </source>
</evidence>
<feature type="domain" description="Thyroglobulin type-1" evidence="2">
    <location>
        <begin position="15"/>
        <end position="50"/>
    </location>
</feature>
<reference evidence="3" key="2">
    <citation type="submission" date="2020-11" db="EMBL/GenBank/DDBJ databases">
        <authorList>
            <person name="McCartney M.A."/>
            <person name="Auch B."/>
            <person name="Kono T."/>
            <person name="Mallez S."/>
            <person name="Becker A."/>
            <person name="Gohl D.M."/>
            <person name="Silverstein K.A.T."/>
            <person name="Koren S."/>
            <person name="Bechman K.B."/>
            <person name="Herman A."/>
            <person name="Abrahante J.E."/>
            <person name="Garbe J."/>
        </authorList>
    </citation>
    <scope>NUCLEOTIDE SEQUENCE</scope>
    <source>
        <strain evidence="3">Duluth1</strain>
        <tissue evidence="3">Whole animal</tissue>
    </source>
</reference>
<name>A0A9D4EDN4_DREPO</name>
<protein>
    <recommendedName>
        <fullName evidence="2">Thyroglobulin type-1 domain-containing protein</fullName>
    </recommendedName>
</protein>
<keyword evidence="1" id="KW-1015">Disulfide bond</keyword>